<dbReference type="Proteomes" id="UP000807353">
    <property type="component" value="Unassembled WGS sequence"/>
</dbReference>
<reference evidence="1" key="1">
    <citation type="submission" date="2020-11" db="EMBL/GenBank/DDBJ databases">
        <authorList>
            <consortium name="DOE Joint Genome Institute"/>
            <person name="Ahrendt S."/>
            <person name="Riley R."/>
            <person name="Andreopoulos W."/>
            <person name="Labutti K."/>
            <person name="Pangilinan J."/>
            <person name="Ruiz-Duenas F.J."/>
            <person name="Barrasa J.M."/>
            <person name="Sanchez-Garcia M."/>
            <person name="Camarero S."/>
            <person name="Miyauchi S."/>
            <person name="Serrano A."/>
            <person name="Linde D."/>
            <person name="Babiker R."/>
            <person name="Drula E."/>
            <person name="Ayuso-Fernandez I."/>
            <person name="Pacheco R."/>
            <person name="Padilla G."/>
            <person name="Ferreira P."/>
            <person name="Barriuso J."/>
            <person name="Kellner H."/>
            <person name="Castanera R."/>
            <person name="Alfaro M."/>
            <person name="Ramirez L."/>
            <person name="Pisabarro A.G."/>
            <person name="Kuo A."/>
            <person name="Tritt A."/>
            <person name="Lipzen A."/>
            <person name="He G."/>
            <person name="Yan M."/>
            <person name="Ng V."/>
            <person name="Cullen D."/>
            <person name="Martin F."/>
            <person name="Rosso M.-N."/>
            <person name="Henrissat B."/>
            <person name="Hibbett D."/>
            <person name="Martinez A.T."/>
            <person name="Grigoriev I.V."/>
        </authorList>
    </citation>
    <scope>NUCLEOTIDE SEQUENCE</scope>
    <source>
        <strain evidence="1">CBS 247.69</strain>
    </source>
</reference>
<evidence type="ECO:0000313" key="1">
    <source>
        <dbReference type="EMBL" id="KAF9465234.1"/>
    </source>
</evidence>
<dbReference type="EMBL" id="MU150248">
    <property type="protein sequence ID" value="KAF9465234.1"/>
    <property type="molecule type" value="Genomic_DNA"/>
</dbReference>
<sequence>VITAVNATTLANPLLEKRACTNNGCTCKRGTPQGQYCGICSEVVSAGTGGLYSGLFECNPSGGCCFYGARSECS</sequence>
<keyword evidence="2" id="KW-1185">Reference proteome</keyword>
<feature type="non-terminal residue" evidence="1">
    <location>
        <position position="1"/>
    </location>
</feature>
<organism evidence="1 2">
    <name type="scientific">Collybia nuda</name>
    <dbReference type="NCBI Taxonomy" id="64659"/>
    <lineage>
        <taxon>Eukaryota</taxon>
        <taxon>Fungi</taxon>
        <taxon>Dikarya</taxon>
        <taxon>Basidiomycota</taxon>
        <taxon>Agaricomycotina</taxon>
        <taxon>Agaricomycetes</taxon>
        <taxon>Agaricomycetidae</taxon>
        <taxon>Agaricales</taxon>
        <taxon>Tricholomatineae</taxon>
        <taxon>Clitocybaceae</taxon>
        <taxon>Collybia</taxon>
    </lineage>
</organism>
<dbReference type="OrthoDB" id="5394791at2759"/>
<protein>
    <submittedName>
        <fullName evidence="1">Uncharacterized protein</fullName>
    </submittedName>
</protein>
<proteinExistence type="predicted"/>
<gene>
    <name evidence="1" type="ORF">BDZ94DRAFT_1120214</name>
</gene>
<accession>A0A9P6CLT4</accession>
<comment type="caution">
    <text evidence="1">The sequence shown here is derived from an EMBL/GenBank/DDBJ whole genome shotgun (WGS) entry which is preliminary data.</text>
</comment>
<name>A0A9P6CLT4_9AGAR</name>
<evidence type="ECO:0000313" key="2">
    <source>
        <dbReference type="Proteomes" id="UP000807353"/>
    </source>
</evidence>
<dbReference type="AlphaFoldDB" id="A0A9P6CLT4"/>
<feature type="non-terminal residue" evidence="1">
    <location>
        <position position="74"/>
    </location>
</feature>